<dbReference type="GeneID" id="110787535"/>
<gene>
    <name evidence="3" type="primary">LOC110787535</name>
</gene>
<dbReference type="AlphaFoldDB" id="A0A9R0IEK7"/>
<accession>A0A9R0IEK7</accession>
<dbReference type="InterPro" id="IPR000477">
    <property type="entry name" value="RT_dom"/>
</dbReference>
<dbReference type="Gene3D" id="3.30.420.10">
    <property type="entry name" value="Ribonuclease H-like superfamily/Ribonuclease H"/>
    <property type="match status" value="1"/>
</dbReference>
<dbReference type="Pfam" id="PF00078">
    <property type="entry name" value="RVT_1"/>
    <property type="match status" value="1"/>
</dbReference>
<dbReference type="PANTHER" id="PTHR33116:SF84">
    <property type="entry name" value="RNA-DIRECTED DNA POLYMERASE"/>
    <property type="match status" value="1"/>
</dbReference>
<protein>
    <recommendedName>
        <fullName evidence="1">Reverse transcriptase domain-containing protein</fullName>
    </recommendedName>
</protein>
<dbReference type="PANTHER" id="PTHR33116">
    <property type="entry name" value="REVERSE TRANSCRIPTASE ZINC-BINDING DOMAIN-CONTAINING PROTEIN-RELATED-RELATED"/>
    <property type="match status" value="1"/>
</dbReference>
<organism evidence="2 3">
    <name type="scientific">Spinacia oleracea</name>
    <name type="common">Spinach</name>
    <dbReference type="NCBI Taxonomy" id="3562"/>
    <lineage>
        <taxon>Eukaryota</taxon>
        <taxon>Viridiplantae</taxon>
        <taxon>Streptophyta</taxon>
        <taxon>Embryophyta</taxon>
        <taxon>Tracheophyta</taxon>
        <taxon>Spermatophyta</taxon>
        <taxon>Magnoliopsida</taxon>
        <taxon>eudicotyledons</taxon>
        <taxon>Gunneridae</taxon>
        <taxon>Pentapetalae</taxon>
        <taxon>Caryophyllales</taxon>
        <taxon>Chenopodiaceae</taxon>
        <taxon>Chenopodioideae</taxon>
        <taxon>Anserineae</taxon>
        <taxon>Spinacia</taxon>
    </lineage>
</organism>
<dbReference type="InterPro" id="IPR002156">
    <property type="entry name" value="RNaseH_domain"/>
</dbReference>
<dbReference type="Proteomes" id="UP000813463">
    <property type="component" value="Chromosome 6"/>
</dbReference>
<dbReference type="CDD" id="cd06222">
    <property type="entry name" value="RNase_H_like"/>
    <property type="match status" value="1"/>
</dbReference>
<dbReference type="InterPro" id="IPR044730">
    <property type="entry name" value="RNase_H-like_dom_plant"/>
</dbReference>
<sequence>MHAPSSSASRHKFWKNMQADLPPPNTSWLVLGDLNEVTNQLEKKGGRQFRPSQCSDLVNFMDEGGLVDIGYNGCPYTWTNARQGLELIQERLDRALVNSYFWNGEICDKFKPSRGIRQGDPLSSYIFVLCLDRLSSMIEEKVQCGSWKPIALTKNIKMSHVFYADDVFLFSIASIDNMHSIMNTLDSFGEMFGLKISMSKSTLIFPRSLHNSIRQDIASTYGFKISSCFGKYLGVDIRPNKLRISNYLQLLDKSTSKVRGWQAKLLNMAGRCTLIKYVLNSHPLYVMQTNLIPASTIYELEKCTRKFLWNKPDQNRYMSRLSWDKITSCVTCGGLGIRRLKEWNLAFMAKLGWVILTKPDKLWVKVFKEKYIKKSNFMDCISNGNHSPLWRDILKGRSVLQKGLIINIGNGKNTSLWFHHWIGEAPLYTIKEVKIPDSKAHWHEILPVAQNLNRFITEISPNCSRCLSDSESHLHLFRDCTQSSILWSFIFQRIWKNEKFDFSAFYNSDWKRWIDFNLSCSMNWKVIFAVGIWHIWISRNTTVFEFKMKNCFSLYNNFFVDWKSTNFILQGKEMCQVQEAGVFKFQWIPPKQDFMKLNVDGAWKSATEAGGGGVFRRPNGSWFVGFSSKFNVNSPLAAELYALRDGLVIAKDLKFDKLEVETDAIQLKLLLSDIQDQAHHELGPVLREVAQLLGQNWTVLFSHIPRFCNKVAHDLAAHYMVMAVGHKLHYIIPACAKEHYFKEFDSCNRRQAAMDRNLVQAASNTTQTMNTLAASSSASEIVFGSIVSNIKQALEGTKSKEHEAQGKGKGKVFEPFVVGGSTVSNPIEIVELEDGEVSNN</sequence>
<feature type="domain" description="Reverse transcriptase" evidence="1">
    <location>
        <begin position="1"/>
        <end position="225"/>
    </location>
</feature>
<dbReference type="KEGG" id="soe:110787535"/>
<dbReference type="InterPro" id="IPR043502">
    <property type="entry name" value="DNA/RNA_pol_sf"/>
</dbReference>
<dbReference type="OrthoDB" id="696282at2759"/>
<dbReference type="PROSITE" id="PS50878">
    <property type="entry name" value="RT_POL"/>
    <property type="match status" value="1"/>
</dbReference>
<evidence type="ECO:0000313" key="3">
    <source>
        <dbReference type="RefSeq" id="XP_021847859.1"/>
    </source>
</evidence>
<dbReference type="Gene3D" id="3.60.10.10">
    <property type="entry name" value="Endonuclease/exonuclease/phosphatase"/>
    <property type="match status" value="1"/>
</dbReference>
<dbReference type="GO" id="GO:0003676">
    <property type="term" value="F:nucleic acid binding"/>
    <property type="evidence" value="ECO:0007669"/>
    <property type="project" value="InterPro"/>
</dbReference>
<proteinExistence type="predicted"/>
<dbReference type="SUPFAM" id="SSF56672">
    <property type="entry name" value="DNA/RNA polymerases"/>
    <property type="match status" value="1"/>
</dbReference>
<evidence type="ECO:0000259" key="1">
    <source>
        <dbReference type="PROSITE" id="PS50878"/>
    </source>
</evidence>
<evidence type="ECO:0000313" key="2">
    <source>
        <dbReference type="Proteomes" id="UP000813463"/>
    </source>
</evidence>
<dbReference type="RefSeq" id="XP_021847859.1">
    <property type="nucleotide sequence ID" value="XM_021992167.1"/>
</dbReference>
<dbReference type="GO" id="GO:0004523">
    <property type="term" value="F:RNA-DNA hybrid ribonuclease activity"/>
    <property type="evidence" value="ECO:0007669"/>
    <property type="project" value="InterPro"/>
</dbReference>
<dbReference type="SUPFAM" id="SSF53098">
    <property type="entry name" value="Ribonuclease H-like"/>
    <property type="match status" value="1"/>
</dbReference>
<reference evidence="2" key="1">
    <citation type="journal article" date="2021" name="Nat. Commun.">
        <title>Genomic analyses provide insights into spinach domestication and the genetic basis of agronomic traits.</title>
        <authorList>
            <person name="Cai X."/>
            <person name="Sun X."/>
            <person name="Xu C."/>
            <person name="Sun H."/>
            <person name="Wang X."/>
            <person name="Ge C."/>
            <person name="Zhang Z."/>
            <person name="Wang Q."/>
            <person name="Fei Z."/>
            <person name="Jiao C."/>
            <person name="Wang Q."/>
        </authorList>
    </citation>
    <scope>NUCLEOTIDE SEQUENCE [LARGE SCALE GENOMIC DNA]</scope>
    <source>
        <strain evidence="2">cv. Varoflay</strain>
    </source>
</reference>
<dbReference type="InterPro" id="IPR036397">
    <property type="entry name" value="RNaseH_sf"/>
</dbReference>
<name>A0A9R0IEK7_SPIOL</name>
<reference evidence="3" key="2">
    <citation type="submission" date="2025-08" db="UniProtKB">
        <authorList>
            <consortium name="RefSeq"/>
        </authorList>
    </citation>
    <scope>IDENTIFICATION</scope>
    <source>
        <tissue evidence="3">Leaf</tissue>
    </source>
</reference>
<dbReference type="InterPro" id="IPR036691">
    <property type="entry name" value="Endo/exonu/phosph_ase_sf"/>
</dbReference>
<keyword evidence="2" id="KW-1185">Reference proteome</keyword>
<dbReference type="SUPFAM" id="SSF56219">
    <property type="entry name" value="DNase I-like"/>
    <property type="match status" value="1"/>
</dbReference>
<dbReference type="InterPro" id="IPR012337">
    <property type="entry name" value="RNaseH-like_sf"/>
</dbReference>
<dbReference type="Pfam" id="PF13456">
    <property type="entry name" value="RVT_3"/>
    <property type="match status" value="1"/>
</dbReference>